<comment type="similarity">
    <text evidence="2">Belongs to the hyi family.</text>
</comment>
<evidence type="ECO:0000256" key="1">
    <source>
        <dbReference type="ARBA" id="ARBA00023235"/>
    </source>
</evidence>
<dbReference type="InterPro" id="IPR050417">
    <property type="entry name" value="Sugar_Epim/Isomerase"/>
</dbReference>
<dbReference type="PANTHER" id="PTHR43489:SF6">
    <property type="entry name" value="HYDROXYPYRUVATE ISOMERASE-RELATED"/>
    <property type="match status" value="1"/>
</dbReference>
<dbReference type="PANTHER" id="PTHR43489">
    <property type="entry name" value="ISOMERASE"/>
    <property type="match status" value="1"/>
</dbReference>
<dbReference type="EC" id="5.3.1.22" evidence="5"/>
<evidence type="ECO:0000256" key="2">
    <source>
        <dbReference type="PIRNR" id="PIRNR006241"/>
    </source>
</evidence>
<feature type="active site" description="Proton donor/acceptor" evidence="3">
    <location>
        <position position="240"/>
    </location>
</feature>
<protein>
    <submittedName>
        <fullName evidence="5">Hydroxypyruvate isomerase</fullName>
        <ecNumber evidence="5">5.3.1.22</ecNumber>
    </submittedName>
</protein>
<evidence type="ECO:0000256" key="3">
    <source>
        <dbReference type="PIRSR" id="PIRSR006241-50"/>
    </source>
</evidence>
<feature type="active site" description="Proton donor/acceptor" evidence="3">
    <location>
        <position position="143"/>
    </location>
</feature>
<dbReference type="NCBIfam" id="NF043033">
    <property type="entry name" value="OxoTetrIsom"/>
    <property type="match status" value="1"/>
</dbReference>
<dbReference type="InterPro" id="IPR013022">
    <property type="entry name" value="Xyl_isomerase-like_TIM-brl"/>
</dbReference>
<dbReference type="SUPFAM" id="SSF51658">
    <property type="entry name" value="Xylose isomerase-like"/>
    <property type="match status" value="1"/>
</dbReference>
<dbReference type="Pfam" id="PF01261">
    <property type="entry name" value="AP_endonuc_2"/>
    <property type="match status" value="1"/>
</dbReference>
<dbReference type="Proteomes" id="UP000389128">
    <property type="component" value="Unassembled WGS sequence"/>
</dbReference>
<proteinExistence type="inferred from homology"/>
<dbReference type="InterPro" id="IPR036237">
    <property type="entry name" value="Xyl_isomerase-like_sf"/>
</dbReference>
<name>A0A6C2CL02_9RHOO</name>
<keyword evidence="6" id="KW-1185">Reference proteome</keyword>
<dbReference type="FunFam" id="3.20.20.150:FF:000007">
    <property type="entry name" value="Hydroxypyruvate isomerase"/>
    <property type="match status" value="1"/>
</dbReference>
<dbReference type="NCBIfam" id="TIGR03234">
    <property type="entry name" value="OH-pyruv-isom"/>
    <property type="match status" value="1"/>
</dbReference>
<reference evidence="5 6" key="1">
    <citation type="submission" date="2019-01" db="EMBL/GenBank/DDBJ databases">
        <title>Zoogloea oleivorans genome sequencing and assembly.</title>
        <authorList>
            <person name="Tancsics A."/>
            <person name="Farkas M."/>
            <person name="Kriszt B."/>
            <person name="Maroti G."/>
            <person name="Horvath B."/>
        </authorList>
    </citation>
    <scope>NUCLEOTIDE SEQUENCE [LARGE SCALE GENOMIC DNA]</scope>
    <source>
        <strain evidence="5 6">Buc</strain>
    </source>
</reference>
<dbReference type="OrthoDB" id="9786584at2"/>
<organism evidence="5 6">
    <name type="scientific">Zoogloea oleivorans</name>
    <dbReference type="NCBI Taxonomy" id="1552750"/>
    <lineage>
        <taxon>Bacteria</taxon>
        <taxon>Pseudomonadati</taxon>
        <taxon>Pseudomonadota</taxon>
        <taxon>Betaproteobacteria</taxon>
        <taxon>Rhodocyclales</taxon>
        <taxon>Zoogloeaceae</taxon>
        <taxon>Zoogloea</taxon>
    </lineage>
</organism>
<dbReference type="InterPro" id="IPR017643">
    <property type="entry name" value="Hydroxypyruvate_isomerase"/>
</dbReference>
<evidence type="ECO:0000313" key="5">
    <source>
        <dbReference type="EMBL" id="TYC54827.1"/>
    </source>
</evidence>
<evidence type="ECO:0000313" key="6">
    <source>
        <dbReference type="Proteomes" id="UP000389128"/>
    </source>
</evidence>
<dbReference type="InterPro" id="IPR026040">
    <property type="entry name" value="HyI-like"/>
</dbReference>
<dbReference type="RefSeq" id="WP_148580244.1">
    <property type="nucleotide sequence ID" value="NZ_SDKK01000016.1"/>
</dbReference>
<dbReference type="AlphaFoldDB" id="A0A6C2CL02"/>
<accession>A0A6C2CL02</accession>
<dbReference type="GO" id="GO:0008903">
    <property type="term" value="F:hydroxypyruvate isomerase activity"/>
    <property type="evidence" value="ECO:0007669"/>
    <property type="project" value="UniProtKB-EC"/>
</dbReference>
<evidence type="ECO:0000259" key="4">
    <source>
        <dbReference type="Pfam" id="PF01261"/>
    </source>
</evidence>
<sequence length="256" mass="28015">MLRFSANLSFLFLERPFLERFAAAAAGGFKGVEFHFPYAFPLDEVADAARRAGVEVVLFNFPAGDWAAGERGIACLPERVGEFRDGVAEAARYAEGLGCARVNCLAGRRPAGVDEGLLTQTLVDNLRHAADVLAPTGGQVLIEPLNSRDTPGFLIDRTAPALAVLDAAERENLFLQYDIYHAQVMEGDLARTLETHLPRIGHIQLADNPGRHQPGTGEINFPFLFRQLRKLGYPGWIGCEYVPTGPTVDSFEWMSA</sequence>
<dbReference type="InterPro" id="IPR053398">
    <property type="entry name" value="HPT_OtnI_isomerases"/>
</dbReference>
<keyword evidence="5" id="KW-0670">Pyruvate</keyword>
<comment type="caution">
    <text evidence="5">The sequence shown here is derived from an EMBL/GenBank/DDBJ whole genome shotgun (WGS) entry which is preliminary data.</text>
</comment>
<dbReference type="GO" id="GO:0046487">
    <property type="term" value="P:glyoxylate metabolic process"/>
    <property type="evidence" value="ECO:0007669"/>
    <property type="project" value="TreeGrafter"/>
</dbReference>
<gene>
    <name evidence="5" type="primary">hyi</name>
    <name evidence="5" type="ORF">ETQ85_16815</name>
</gene>
<dbReference type="Gene3D" id="3.20.20.150">
    <property type="entry name" value="Divalent-metal-dependent TIM barrel enzymes"/>
    <property type="match status" value="1"/>
</dbReference>
<keyword evidence="1 2" id="KW-0413">Isomerase</keyword>
<dbReference type="EMBL" id="SDKK01000016">
    <property type="protein sequence ID" value="TYC54827.1"/>
    <property type="molecule type" value="Genomic_DNA"/>
</dbReference>
<feature type="domain" description="Xylose isomerase-like TIM barrel" evidence="4">
    <location>
        <begin position="21"/>
        <end position="254"/>
    </location>
</feature>
<dbReference type="PIRSF" id="PIRSF006241">
    <property type="entry name" value="HyI"/>
    <property type="match status" value="1"/>
</dbReference>